<dbReference type="RefSeq" id="WP_002616806.1">
    <property type="nucleotide sequence ID" value="NC_014623.1"/>
</dbReference>
<evidence type="ECO:0000313" key="5">
    <source>
        <dbReference type="Proteomes" id="UP000032702"/>
    </source>
</evidence>
<dbReference type="EMBL" id="CP002271">
    <property type="protein sequence ID" value="ADO71017.1"/>
    <property type="molecule type" value="Genomic_DNA"/>
</dbReference>
<sequence length="287" mass="31233">MDGVAKKLRWSRFLHATSNRGIIVPIDHGLTLGPIPGLTSMRQMEQWMPHPGITGVIAHKGMVERLGNRGLLQRMGVMVHLNGMTSVATAPAPDRKEMLTSVEMAVRLGADAVSLQINFDGSNDAHNWKMLGAIVDEAQVYGMPVLTMLYDKVANLQDNQRLARLRHLMRACVELGTDALKLAAPAKLEELPALLDGFQDHTAIFFAGGAVTSDEAMLSLARDVALYGASGLCVGRNVFQRENTADILTRLQRVVLEDVESAPPSIGPFLPVQERPREQRTALAAVS</sequence>
<dbReference type="SMART" id="SM01133">
    <property type="entry name" value="DeoC"/>
    <property type="match status" value="1"/>
</dbReference>
<feature type="active site" description="Proton donor" evidence="1">
    <location>
        <position position="150"/>
    </location>
</feature>
<dbReference type="eggNOG" id="COG1830">
    <property type="taxonomic scope" value="Bacteria"/>
</dbReference>
<name>Q08UT4_STIAD</name>
<protein>
    <submittedName>
        <fullName evidence="2">Phospho-2-dehydro-3-deoxyheptonate aldolase</fullName>
        <ecNumber evidence="2">4.1.2.13</ecNumber>
    </submittedName>
    <submittedName>
        <fullName evidence="3">Putative aldolase</fullName>
        <ecNumber evidence="3">4.2.1.-</ecNumber>
    </submittedName>
</protein>
<gene>
    <name evidence="2" type="ordered locus">STAUR_3225</name>
    <name evidence="3" type="ORF">STIAU_4572</name>
</gene>
<dbReference type="Proteomes" id="UP000032702">
    <property type="component" value="Unassembled WGS sequence"/>
</dbReference>
<evidence type="ECO:0000313" key="4">
    <source>
        <dbReference type="Proteomes" id="UP000001351"/>
    </source>
</evidence>
<feature type="active site" description="Schiff-base intermediate with dihydroxyacetone-P" evidence="1">
    <location>
        <position position="181"/>
    </location>
</feature>
<reference evidence="2 4" key="2">
    <citation type="journal article" date="2011" name="Mol. Biol. Evol.">
        <title>Comparative genomic analysis of fruiting body formation in Myxococcales.</title>
        <authorList>
            <person name="Huntley S."/>
            <person name="Hamann N."/>
            <person name="Wegener-Feldbrugge S."/>
            <person name="Treuner-Lange A."/>
            <person name="Kube M."/>
            <person name="Reinhardt R."/>
            <person name="Klages S."/>
            <person name="Muller R."/>
            <person name="Ronning C.M."/>
            <person name="Nierman W.C."/>
            <person name="Sogaard-Andersen L."/>
        </authorList>
    </citation>
    <scope>NUCLEOTIDE SEQUENCE [LARGE SCALE GENOMIC DNA]</scope>
    <source>
        <strain evidence="2 4">DW4/3-1</strain>
    </source>
</reference>
<evidence type="ECO:0000313" key="3">
    <source>
        <dbReference type="EMBL" id="EAU64235.1"/>
    </source>
</evidence>
<dbReference type="EMBL" id="AAMD01000125">
    <property type="protein sequence ID" value="EAU64235.1"/>
    <property type="molecule type" value="Genomic_DNA"/>
</dbReference>
<dbReference type="PANTHER" id="PTHR47916:SF1">
    <property type="entry name" value="3-HYDROXY-5-PHOSPHONOOXYPENTANE-2,4-DIONE THIOLASE"/>
    <property type="match status" value="1"/>
</dbReference>
<keyword evidence="3" id="KW-0456">Lyase</keyword>
<evidence type="ECO:0000256" key="1">
    <source>
        <dbReference type="PIRSR" id="PIRSR038992-1"/>
    </source>
</evidence>
<evidence type="ECO:0000313" key="2">
    <source>
        <dbReference type="EMBL" id="ADO71017.1"/>
    </source>
</evidence>
<reference evidence="3 5" key="1">
    <citation type="submission" date="2006-04" db="EMBL/GenBank/DDBJ databases">
        <authorList>
            <person name="Nierman W.C."/>
        </authorList>
    </citation>
    <scope>NUCLEOTIDE SEQUENCE [LARGE SCALE GENOMIC DNA]</scope>
    <source>
        <strain evidence="3 5">DW4/3-1</strain>
    </source>
</reference>
<dbReference type="SUPFAM" id="SSF51569">
    <property type="entry name" value="Aldolase"/>
    <property type="match status" value="1"/>
</dbReference>
<dbReference type="Proteomes" id="UP000001351">
    <property type="component" value="Chromosome"/>
</dbReference>
<accession>Q08UT4</accession>
<keyword evidence="4" id="KW-1185">Reference proteome</keyword>
<dbReference type="EC" id="4.1.2.13" evidence="2"/>
<dbReference type="InterPro" id="IPR050456">
    <property type="entry name" value="DeoC/FbaB_aldolase"/>
</dbReference>
<dbReference type="InterPro" id="IPR013785">
    <property type="entry name" value="Aldolase_TIM"/>
</dbReference>
<dbReference type="Gene3D" id="3.20.20.70">
    <property type="entry name" value="Aldolase class I"/>
    <property type="match status" value="1"/>
</dbReference>
<dbReference type="GO" id="GO:0004332">
    <property type="term" value="F:fructose-bisphosphate aldolase activity"/>
    <property type="evidence" value="ECO:0007669"/>
    <property type="project" value="UniProtKB-EC"/>
</dbReference>
<dbReference type="InterPro" id="IPR002915">
    <property type="entry name" value="DeoC/FbaB/LacD_aldolase"/>
</dbReference>
<dbReference type="Pfam" id="PF01791">
    <property type="entry name" value="DeoC"/>
    <property type="match status" value="1"/>
</dbReference>
<dbReference type="PANTHER" id="PTHR47916">
    <property type="entry name" value="FRUCTOSE-BISPHOSPHATE ALDOLASE CLASS 1"/>
    <property type="match status" value="1"/>
</dbReference>
<dbReference type="KEGG" id="sur:STAUR_3225"/>
<organism evidence="3 5">
    <name type="scientific">Stigmatella aurantiaca (strain DW4/3-1)</name>
    <dbReference type="NCBI Taxonomy" id="378806"/>
    <lineage>
        <taxon>Bacteria</taxon>
        <taxon>Pseudomonadati</taxon>
        <taxon>Myxococcota</taxon>
        <taxon>Myxococcia</taxon>
        <taxon>Myxococcales</taxon>
        <taxon>Cystobacterineae</taxon>
        <taxon>Archangiaceae</taxon>
        <taxon>Stigmatella</taxon>
    </lineage>
</organism>
<dbReference type="AlphaFoldDB" id="Q08UT4"/>
<dbReference type="STRING" id="378806.STAUR_3225"/>
<dbReference type="PIRSF" id="PIRSF038992">
    <property type="entry name" value="Aldolase_Ia"/>
    <property type="match status" value="1"/>
</dbReference>
<dbReference type="HOGENOM" id="CLU_057069_2_0_7"/>
<dbReference type="PATRIC" id="fig|378806.16.peg.3155"/>
<dbReference type="EC" id="4.2.1.-" evidence="3"/>
<dbReference type="OrthoDB" id="5915071at2"/>
<dbReference type="InterPro" id="IPR041720">
    <property type="entry name" value="FbaB-like"/>
</dbReference>
<proteinExistence type="predicted"/>